<gene>
    <name evidence="2" type="ORF">SAMN05421806_1393</name>
</gene>
<dbReference type="AlphaFoldDB" id="A0A1G9K0C8"/>
<dbReference type="RefSeq" id="WP_245769754.1">
    <property type="nucleotide sequence ID" value="NZ_FNFF01000039.1"/>
</dbReference>
<feature type="compositionally biased region" description="Polar residues" evidence="1">
    <location>
        <begin position="71"/>
        <end position="92"/>
    </location>
</feature>
<evidence type="ECO:0000313" key="3">
    <source>
        <dbReference type="Proteomes" id="UP000199155"/>
    </source>
</evidence>
<evidence type="ECO:0000313" key="2">
    <source>
        <dbReference type="EMBL" id="SDL42755.1"/>
    </source>
</evidence>
<reference evidence="2 3" key="1">
    <citation type="submission" date="2016-10" db="EMBL/GenBank/DDBJ databases">
        <authorList>
            <person name="de Groot N.N."/>
        </authorList>
    </citation>
    <scope>NUCLEOTIDE SEQUENCE [LARGE SCALE GENOMIC DNA]</scope>
    <source>
        <strain evidence="2 3">CGMCC 4.5727</strain>
    </source>
</reference>
<proteinExistence type="predicted"/>
<feature type="region of interest" description="Disordered" evidence="1">
    <location>
        <begin position="11"/>
        <end position="38"/>
    </location>
</feature>
<accession>A0A1G9K0C8</accession>
<organism evidence="2 3">
    <name type="scientific">Streptomyces indicus</name>
    <dbReference type="NCBI Taxonomy" id="417292"/>
    <lineage>
        <taxon>Bacteria</taxon>
        <taxon>Bacillati</taxon>
        <taxon>Actinomycetota</taxon>
        <taxon>Actinomycetes</taxon>
        <taxon>Kitasatosporales</taxon>
        <taxon>Streptomycetaceae</taxon>
        <taxon>Streptomyces</taxon>
    </lineage>
</organism>
<sequence>MLLAAEAALMTGQAGATSAVQPAATSTTEAQRPADVRTVEPDLTWAQKHSKGGIPWGLAEAKKTGKRTLVPNATTPTNLTYANPDGTLTSEVTTGPERIERDGKWVDVDATLTTTADGGVRAKAHPEGLTLAARGAALPHAHCGRPRMRPDVTWSPWAVARRR</sequence>
<dbReference type="Proteomes" id="UP000199155">
    <property type="component" value="Unassembled WGS sequence"/>
</dbReference>
<feature type="compositionally biased region" description="Polar residues" evidence="1">
    <location>
        <begin position="14"/>
        <end position="30"/>
    </location>
</feature>
<keyword evidence="3" id="KW-1185">Reference proteome</keyword>
<protein>
    <submittedName>
        <fullName evidence="2">Uncharacterized protein</fullName>
    </submittedName>
</protein>
<evidence type="ECO:0000256" key="1">
    <source>
        <dbReference type="SAM" id="MobiDB-lite"/>
    </source>
</evidence>
<dbReference type="EMBL" id="FNFF01000039">
    <property type="protein sequence ID" value="SDL42755.1"/>
    <property type="molecule type" value="Genomic_DNA"/>
</dbReference>
<dbReference type="STRING" id="417292.SAMN05421806_1393"/>
<feature type="region of interest" description="Disordered" evidence="1">
    <location>
        <begin position="65"/>
        <end position="92"/>
    </location>
</feature>
<name>A0A1G9K0C8_9ACTN</name>